<sequence length="26" mass="2981">MAAAKPFNTHNVDLQVIQLYTKHLID</sequence>
<organism evidence="1">
    <name type="scientific">Rhizophora mucronata</name>
    <name type="common">Asiatic mangrove</name>
    <dbReference type="NCBI Taxonomy" id="61149"/>
    <lineage>
        <taxon>Eukaryota</taxon>
        <taxon>Viridiplantae</taxon>
        <taxon>Streptophyta</taxon>
        <taxon>Embryophyta</taxon>
        <taxon>Tracheophyta</taxon>
        <taxon>Spermatophyta</taxon>
        <taxon>Magnoliopsida</taxon>
        <taxon>eudicotyledons</taxon>
        <taxon>Gunneridae</taxon>
        <taxon>Pentapetalae</taxon>
        <taxon>rosids</taxon>
        <taxon>fabids</taxon>
        <taxon>Malpighiales</taxon>
        <taxon>Rhizophoraceae</taxon>
        <taxon>Rhizophora</taxon>
    </lineage>
</organism>
<name>A0A2P2II91_RHIMU</name>
<reference evidence="1" key="1">
    <citation type="submission" date="2018-02" db="EMBL/GenBank/DDBJ databases">
        <title>Rhizophora mucronata_Transcriptome.</title>
        <authorList>
            <person name="Meera S.P."/>
            <person name="Sreeshan A."/>
            <person name="Augustine A."/>
        </authorList>
    </citation>
    <scope>NUCLEOTIDE SEQUENCE</scope>
    <source>
        <tissue evidence="1">Leaf</tissue>
    </source>
</reference>
<proteinExistence type="predicted"/>
<accession>A0A2P2II91</accession>
<protein>
    <submittedName>
        <fullName evidence="1">Uncharacterized protein</fullName>
    </submittedName>
</protein>
<evidence type="ECO:0000313" key="1">
    <source>
        <dbReference type="EMBL" id="MBW80936.1"/>
    </source>
</evidence>
<dbReference type="EMBL" id="GGEC01000453">
    <property type="protein sequence ID" value="MBW80936.1"/>
    <property type="molecule type" value="Transcribed_RNA"/>
</dbReference>
<dbReference type="AlphaFoldDB" id="A0A2P2II91"/>